<organism evidence="18 19">
    <name type="scientific">Parthenolecanium corni</name>
    <dbReference type="NCBI Taxonomy" id="536013"/>
    <lineage>
        <taxon>Eukaryota</taxon>
        <taxon>Metazoa</taxon>
        <taxon>Ecdysozoa</taxon>
        <taxon>Arthropoda</taxon>
        <taxon>Hexapoda</taxon>
        <taxon>Insecta</taxon>
        <taxon>Pterygota</taxon>
        <taxon>Neoptera</taxon>
        <taxon>Paraneoptera</taxon>
        <taxon>Hemiptera</taxon>
        <taxon>Sternorrhyncha</taxon>
        <taxon>Coccoidea</taxon>
        <taxon>Coccidae</taxon>
        <taxon>Parthenolecanium</taxon>
    </lineage>
</organism>
<feature type="transmembrane region" description="Helical" evidence="16">
    <location>
        <begin position="87"/>
        <end position="105"/>
    </location>
</feature>
<dbReference type="GO" id="GO:0046872">
    <property type="term" value="F:metal ion binding"/>
    <property type="evidence" value="ECO:0007669"/>
    <property type="project" value="UniProtKB-KW"/>
</dbReference>
<keyword evidence="12 14" id="KW-0407">Ion channel</keyword>
<evidence type="ECO:0000256" key="1">
    <source>
        <dbReference type="ARBA" id="ARBA00004651"/>
    </source>
</evidence>
<keyword evidence="9 16" id="KW-1133">Transmembrane helix</keyword>
<dbReference type="SUPFAM" id="SSF81324">
    <property type="entry name" value="Voltage-gated potassium channels"/>
    <property type="match status" value="2"/>
</dbReference>
<dbReference type="GO" id="GO:0015271">
    <property type="term" value="F:outward rectifier potassium channel activity"/>
    <property type="evidence" value="ECO:0007669"/>
    <property type="project" value="TreeGrafter"/>
</dbReference>
<protein>
    <recommendedName>
        <fullName evidence="17">Potassium channel domain-containing protein</fullName>
    </recommendedName>
</protein>
<keyword evidence="3" id="KW-1003">Cell membrane</keyword>
<feature type="compositionally biased region" description="Basic residues" evidence="15">
    <location>
        <begin position="310"/>
        <end position="326"/>
    </location>
</feature>
<evidence type="ECO:0000256" key="13">
    <source>
        <dbReference type="ARBA" id="ARBA00034430"/>
    </source>
</evidence>
<dbReference type="Pfam" id="PF07885">
    <property type="entry name" value="Ion_trans_2"/>
    <property type="match status" value="2"/>
</dbReference>
<evidence type="ECO:0000313" key="19">
    <source>
        <dbReference type="Proteomes" id="UP001367676"/>
    </source>
</evidence>
<comment type="catalytic activity">
    <reaction evidence="13">
        <text>K(+)(in) = K(+)(out)</text>
        <dbReference type="Rhea" id="RHEA:29463"/>
        <dbReference type="ChEBI" id="CHEBI:29103"/>
    </reaction>
</comment>
<sequence length="457" mass="51627">MSLNEENARISLLGCLMTLYVFFGALVIRKFESPFEKRMLRNYWKIYGDFEEKLFNGTADMNELRSLLYTYGNLTAALGVPGQHERWNFLGSLHFVVTIVTTIGYGSYTPNTNAGKIFVILYGFLGCAGGILFFNLFLERMITFFAFILREIYVRKLQSRDQSPDLNVEQLIADWKPSIYSVMLCLFICVVSIGSIAVPTYSMLEGWSYVEAAYFCFVSFATIGFGDFVAAQNNRHNNFYVLANIVILAIGCCFLYSVFNVISIVLKQILNWLIYRLQALSTYWHHISRRRHNDRMLRKYSLKMQKERRHCHRRKSSVHSVRRTLRRKDGAGADDASGAAELNDAARKMSDDGLISMKDFFTSNQVSLALMQKQLQDSAREQNDPWHSPPSAQSPHISRHAAPAVPIVPPVSRHAAPAVPTVSSTVAPTHKSSFPAGRFIPGTIGPLAILCDKLGDR</sequence>
<evidence type="ECO:0000259" key="17">
    <source>
        <dbReference type="Pfam" id="PF07885"/>
    </source>
</evidence>
<evidence type="ECO:0000256" key="9">
    <source>
        <dbReference type="ARBA" id="ARBA00022989"/>
    </source>
</evidence>
<feature type="transmembrane region" description="Helical" evidence="16">
    <location>
        <begin position="212"/>
        <end position="231"/>
    </location>
</feature>
<comment type="similarity">
    <text evidence="14">Belongs to the two pore domain potassium channel (TC 1.A.1.8) family.</text>
</comment>
<keyword evidence="10 14" id="KW-0406">Ion transport</keyword>
<dbReference type="InterPro" id="IPR003280">
    <property type="entry name" value="2pore_dom_K_chnl"/>
</dbReference>
<evidence type="ECO:0000256" key="4">
    <source>
        <dbReference type="ARBA" id="ARBA00022538"/>
    </source>
</evidence>
<evidence type="ECO:0000256" key="10">
    <source>
        <dbReference type="ARBA" id="ARBA00023065"/>
    </source>
</evidence>
<evidence type="ECO:0000256" key="15">
    <source>
        <dbReference type="SAM" id="MobiDB-lite"/>
    </source>
</evidence>
<name>A0AAN9Y5Q7_9HEMI</name>
<evidence type="ECO:0000256" key="14">
    <source>
        <dbReference type="RuleBase" id="RU003857"/>
    </source>
</evidence>
<feature type="region of interest" description="Disordered" evidence="15">
    <location>
        <begin position="375"/>
        <end position="399"/>
    </location>
</feature>
<dbReference type="PRINTS" id="PR01333">
    <property type="entry name" value="2POREKCHANEL"/>
</dbReference>
<keyword evidence="5 14" id="KW-0812">Transmembrane</keyword>
<dbReference type="Gene3D" id="1.10.287.70">
    <property type="match status" value="1"/>
</dbReference>
<feature type="domain" description="Potassium channel" evidence="17">
    <location>
        <begin position="192"/>
        <end position="267"/>
    </location>
</feature>
<feature type="transmembrane region" description="Helical" evidence="16">
    <location>
        <begin position="179"/>
        <end position="200"/>
    </location>
</feature>
<dbReference type="GO" id="GO:0034702">
    <property type="term" value="C:monoatomic ion channel complex"/>
    <property type="evidence" value="ECO:0007669"/>
    <property type="project" value="UniProtKB-KW"/>
</dbReference>
<comment type="caution">
    <text evidence="18">The sequence shown here is derived from an EMBL/GenBank/DDBJ whole genome shotgun (WGS) entry which is preliminary data.</text>
</comment>
<feature type="transmembrane region" description="Helical" evidence="16">
    <location>
        <begin position="117"/>
        <end position="138"/>
    </location>
</feature>
<gene>
    <name evidence="18" type="ORF">V9T40_002823</name>
</gene>
<keyword evidence="6" id="KW-0479">Metal-binding</keyword>
<dbReference type="InterPro" id="IPR005410">
    <property type="entry name" value="2pore_dom_K_chnl_THIK"/>
</dbReference>
<evidence type="ECO:0000256" key="11">
    <source>
        <dbReference type="ARBA" id="ARBA00023136"/>
    </source>
</evidence>
<keyword evidence="8" id="KW-0851">Voltage-gated channel</keyword>
<keyword evidence="19" id="KW-1185">Reference proteome</keyword>
<dbReference type="EMBL" id="JBBCAQ010000022">
    <property type="protein sequence ID" value="KAK7591210.1"/>
    <property type="molecule type" value="Genomic_DNA"/>
</dbReference>
<dbReference type="AlphaFoldDB" id="A0AAN9Y5Q7"/>
<evidence type="ECO:0000256" key="12">
    <source>
        <dbReference type="ARBA" id="ARBA00023303"/>
    </source>
</evidence>
<dbReference type="GO" id="GO:0030322">
    <property type="term" value="P:stabilization of membrane potential"/>
    <property type="evidence" value="ECO:0007669"/>
    <property type="project" value="TreeGrafter"/>
</dbReference>
<evidence type="ECO:0000256" key="5">
    <source>
        <dbReference type="ARBA" id="ARBA00022692"/>
    </source>
</evidence>
<dbReference type="GO" id="GO:0005886">
    <property type="term" value="C:plasma membrane"/>
    <property type="evidence" value="ECO:0007669"/>
    <property type="project" value="UniProtKB-SubCell"/>
</dbReference>
<dbReference type="InterPro" id="IPR013099">
    <property type="entry name" value="K_chnl_dom"/>
</dbReference>
<feature type="transmembrane region" description="Helical" evidence="16">
    <location>
        <begin position="238"/>
        <end position="259"/>
    </location>
</feature>
<dbReference type="PRINTS" id="PR01588">
    <property type="entry name" value="THIKCHANNEL"/>
</dbReference>
<keyword evidence="7" id="KW-0631">Potassium channel</keyword>
<evidence type="ECO:0000256" key="6">
    <source>
        <dbReference type="ARBA" id="ARBA00022723"/>
    </source>
</evidence>
<feature type="domain" description="Potassium channel" evidence="17">
    <location>
        <begin position="85"/>
        <end position="141"/>
    </location>
</feature>
<comment type="subcellular location">
    <subcellularLocation>
        <location evidence="1">Cell membrane</location>
        <topology evidence="1">Multi-pass membrane protein</topology>
    </subcellularLocation>
</comment>
<proteinExistence type="inferred from homology"/>
<evidence type="ECO:0000256" key="16">
    <source>
        <dbReference type="SAM" id="Phobius"/>
    </source>
</evidence>
<dbReference type="Proteomes" id="UP001367676">
    <property type="component" value="Unassembled WGS sequence"/>
</dbReference>
<feature type="transmembrane region" description="Helical" evidence="16">
    <location>
        <begin position="6"/>
        <end position="28"/>
    </location>
</feature>
<dbReference type="PANTHER" id="PTHR11003">
    <property type="entry name" value="POTASSIUM CHANNEL, SUBFAMILY K"/>
    <property type="match status" value="1"/>
</dbReference>
<reference evidence="18 19" key="1">
    <citation type="submission" date="2024-03" db="EMBL/GenBank/DDBJ databases">
        <title>Adaptation during the transition from Ophiocordyceps entomopathogen to insect associate is accompanied by gene loss and intensified selection.</title>
        <authorList>
            <person name="Ward C.M."/>
            <person name="Onetto C.A."/>
            <person name="Borneman A.R."/>
        </authorList>
    </citation>
    <scope>NUCLEOTIDE SEQUENCE [LARGE SCALE GENOMIC DNA]</scope>
    <source>
        <strain evidence="18">AWRI1</strain>
        <tissue evidence="18">Single Adult Female</tissue>
    </source>
</reference>
<keyword evidence="11 16" id="KW-0472">Membrane</keyword>
<dbReference type="GO" id="GO:0022841">
    <property type="term" value="F:potassium ion leak channel activity"/>
    <property type="evidence" value="ECO:0007669"/>
    <property type="project" value="TreeGrafter"/>
</dbReference>
<evidence type="ECO:0000256" key="2">
    <source>
        <dbReference type="ARBA" id="ARBA00022448"/>
    </source>
</evidence>
<accession>A0AAN9Y5Q7</accession>
<evidence type="ECO:0000256" key="8">
    <source>
        <dbReference type="ARBA" id="ARBA00022882"/>
    </source>
</evidence>
<keyword evidence="7" id="KW-0630">Potassium</keyword>
<evidence type="ECO:0000256" key="7">
    <source>
        <dbReference type="ARBA" id="ARBA00022826"/>
    </source>
</evidence>
<evidence type="ECO:0000313" key="18">
    <source>
        <dbReference type="EMBL" id="KAK7591210.1"/>
    </source>
</evidence>
<feature type="region of interest" description="Disordered" evidence="15">
    <location>
        <begin position="310"/>
        <end position="338"/>
    </location>
</feature>
<evidence type="ECO:0000256" key="3">
    <source>
        <dbReference type="ARBA" id="ARBA00022475"/>
    </source>
</evidence>
<keyword evidence="2 14" id="KW-0813">Transport</keyword>
<keyword evidence="4" id="KW-0633">Potassium transport</keyword>
<dbReference type="PANTHER" id="PTHR11003:SF10">
    <property type="entry name" value="POTASSIUM CHANNEL DOMAIN-CONTAINING PROTEIN"/>
    <property type="match status" value="1"/>
</dbReference>